<dbReference type="Pfam" id="PF22422">
    <property type="entry name" value="MGH1-like_GH"/>
    <property type="match status" value="1"/>
</dbReference>
<dbReference type="Gene3D" id="1.50.10.10">
    <property type="match status" value="1"/>
</dbReference>
<organism evidence="3 4">
    <name type="scientific">Actinokineospora fastidiosa</name>
    <dbReference type="NCBI Taxonomy" id="1816"/>
    <lineage>
        <taxon>Bacteria</taxon>
        <taxon>Bacillati</taxon>
        <taxon>Actinomycetota</taxon>
        <taxon>Actinomycetes</taxon>
        <taxon>Pseudonocardiales</taxon>
        <taxon>Pseudonocardiaceae</taxon>
        <taxon>Actinokineospora</taxon>
    </lineage>
</organism>
<protein>
    <submittedName>
        <fullName evidence="3">Amylo-alpha-1,6-glucosidase</fullName>
    </submittedName>
</protein>
<gene>
    <name evidence="3" type="ORF">GCM10010171_55920</name>
</gene>
<dbReference type="AlphaFoldDB" id="A0A918LIS5"/>
<comment type="caution">
    <text evidence="3">The sequence shown here is derived from an EMBL/GenBank/DDBJ whole genome shotgun (WGS) entry which is preliminary data.</text>
</comment>
<dbReference type="Proteomes" id="UP000660680">
    <property type="component" value="Unassembled WGS sequence"/>
</dbReference>
<feature type="domain" description="Mannosylglycerate hydrolase MGH1-like glycoside hydrolase" evidence="2">
    <location>
        <begin position="358"/>
        <end position="532"/>
    </location>
</feature>
<feature type="domain" description="Putative glycogen debranching enzyme N-terminal" evidence="1">
    <location>
        <begin position="10"/>
        <end position="173"/>
    </location>
</feature>
<dbReference type="InterPro" id="IPR054491">
    <property type="entry name" value="MGH1-like_GH"/>
</dbReference>
<dbReference type="EMBL" id="BMRB01000006">
    <property type="protein sequence ID" value="GGS53413.1"/>
    <property type="molecule type" value="Genomic_DNA"/>
</dbReference>
<keyword evidence="4" id="KW-1185">Reference proteome</keyword>
<name>A0A918LIS5_9PSEU</name>
<dbReference type="GO" id="GO:0005975">
    <property type="term" value="P:carbohydrate metabolic process"/>
    <property type="evidence" value="ECO:0007669"/>
    <property type="project" value="InterPro"/>
</dbReference>
<dbReference type="InterPro" id="IPR012341">
    <property type="entry name" value="6hp_glycosidase-like_sf"/>
</dbReference>
<reference evidence="3" key="1">
    <citation type="journal article" date="2014" name="Int. J. Syst. Evol. Microbiol.">
        <title>Complete genome sequence of Corynebacterium casei LMG S-19264T (=DSM 44701T), isolated from a smear-ripened cheese.</title>
        <authorList>
            <consortium name="US DOE Joint Genome Institute (JGI-PGF)"/>
            <person name="Walter F."/>
            <person name="Albersmeier A."/>
            <person name="Kalinowski J."/>
            <person name="Ruckert C."/>
        </authorList>
    </citation>
    <scope>NUCLEOTIDE SEQUENCE</scope>
    <source>
        <strain evidence="3">JCM 3276</strain>
    </source>
</reference>
<evidence type="ECO:0000259" key="1">
    <source>
        <dbReference type="Pfam" id="PF14742"/>
    </source>
</evidence>
<dbReference type="InterPro" id="IPR008928">
    <property type="entry name" value="6-hairpin_glycosidase_sf"/>
</dbReference>
<reference evidence="3" key="2">
    <citation type="submission" date="2020-09" db="EMBL/GenBank/DDBJ databases">
        <authorList>
            <person name="Sun Q."/>
            <person name="Ohkuma M."/>
        </authorList>
    </citation>
    <scope>NUCLEOTIDE SEQUENCE</scope>
    <source>
        <strain evidence="3">JCM 3276</strain>
    </source>
</reference>
<evidence type="ECO:0000259" key="2">
    <source>
        <dbReference type="Pfam" id="PF22422"/>
    </source>
</evidence>
<dbReference type="SUPFAM" id="SSF48208">
    <property type="entry name" value="Six-hairpin glycosidases"/>
    <property type="match status" value="1"/>
</dbReference>
<proteinExistence type="predicted"/>
<evidence type="ECO:0000313" key="4">
    <source>
        <dbReference type="Proteomes" id="UP000660680"/>
    </source>
</evidence>
<dbReference type="InterPro" id="IPR032856">
    <property type="entry name" value="GDE_N_bis"/>
</dbReference>
<sequence>MHDLVVTTAAPSVLLCGQDGQLRGTGAHGLLHGDRRVLSGAVLTVDGREPEVISGRDGFLGLLRDLDPGADPTARVWRRRTLRPGVLTERLELELPAGEHTVEVVLWADLAGIEHVRSGVEDPAVPALADGWAARGLRARVRAPGADLLPRGDELVLRWTPTGPASLEWTLEVDDPDAVFAAAASVVPRPEVVCDDPRLAAVVSRAVDDLDSLLLADGPDTFAAAGAPWYLTLFGRDSLWTARLGLPWTTALAGSTLRVLARVQGVRHDPATGEAPGKIPHERRRAGFRLGGMVLPPLYYGTIDATALWVCLLSDAHRHGLPDDEVRALLPALRRALAWIAESGGRYVDETGQGLANQGWKDSVDAVRFADGSFAVPPIALAEVQGYNHEALVAGAALLERFGEDPGGHRAEADRVAADFRARFWVDGVPAMAVDGTGAPVDSPASNMAHLLGTGILTPAESAAVAARIAEPDLTTPYGLRTMSDRVAAYNPLSYHCGSIWPHDTAIAIRALAEDGFGDQAADLAARLVRAGAAIGELPELYAGYADGPAPIPYPAACRPQAWSSAAALTVLTALLGLRVDGREITVRPPRPMPLGALAVSGIPLPGGELAVAVDRDGTVLSATAPEAYRIRRADP</sequence>
<accession>A0A918LIS5</accession>
<evidence type="ECO:0000313" key="3">
    <source>
        <dbReference type="EMBL" id="GGS53413.1"/>
    </source>
</evidence>
<dbReference type="Pfam" id="PF14742">
    <property type="entry name" value="GDE_N_bis"/>
    <property type="match status" value="1"/>
</dbReference>